<accession>A0ABY4VW98</accession>
<dbReference type="EMBL" id="CP098736">
    <property type="protein sequence ID" value="USE81457.1"/>
    <property type="molecule type" value="Genomic_DNA"/>
</dbReference>
<organism evidence="2 3">
    <name type="scientific">Cupriavidus gilardii</name>
    <dbReference type="NCBI Taxonomy" id="82541"/>
    <lineage>
        <taxon>Bacteria</taxon>
        <taxon>Pseudomonadati</taxon>
        <taxon>Pseudomonadota</taxon>
        <taxon>Betaproteobacteria</taxon>
        <taxon>Burkholderiales</taxon>
        <taxon>Burkholderiaceae</taxon>
        <taxon>Cupriavidus</taxon>
    </lineage>
</organism>
<evidence type="ECO:0000256" key="1">
    <source>
        <dbReference type="SAM" id="MobiDB-lite"/>
    </source>
</evidence>
<sequence length="726" mass="81121">MLISPPFLPPRAANQTESEWIDAAMSGGEPGDGSYPVSYNLGWHGGLHLTAPTRGANGTEPVRAIADGTVVYRRGSHEPPPPPAPDSPLSFGGRTSDGVVVIRHETEIGAARQGNAPTRVVFFSIYMHLHTVRNTVQVGSRINRKAELGQAGYVRGQPNRIHFEIICDDDNLRQLMGRTSGDVPLTQDGRDDAVFGELYFRLPANTPVYAQRPALNQPAPAGGTPLGEELFVGLRYAEGDGAQDARGNAYVTTYRPVGTALGDPLTERDAEYNLYRDANAISDAYPANARPAPSAVYELLRFGRVIGPDALTPEDVPHWRQIRTPAGTGWVNLNAAGVTKYSDADFPHWRGWFLIEDTQDGNSLCNAPAILRAVDMNRDGSVSADEAHERLRSPQIQAFLKRLICKFPTEWDASTVEARWGWLKVQSPNNPTPMTEEQFGRFRAHVEALAFWGQAALQSPRYDDQGQENGQTPLSGSHWHFHSREFVLLFRACGWLDRNEFAQVYKNDYQRKTRNSLETARNALSDAVRERYRVTINRVARKYHVNSSGYRLAHFFGQGAEESRTLTQMIERRSEASCNQLYGGRMGNDLPGDGYRYRGRGMKQLTGKYNYTEYWVYRGWVSRDSFERSWWTQRGNVRRPLINNPDILGTDEYAIIDAGGWYWAASPHRGEPHALSTINRTIPSVAPTRTNVQTVTRAINGGDNGIDNREYHTVRIYSAVSDEGRP</sequence>
<dbReference type="SUPFAM" id="SSF53955">
    <property type="entry name" value="Lysozyme-like"/>
    <property type="match status" value="1"/>
</dbReference>
<name>A0ABY4VW98_9BURK</name>
<dbReference type="RefSeq" id="WP_252253820.1">
    <property type="nucleotide sequence ID" value="NZ_CP098736.1"/>
</dbReference>
<dbReference type="CDD" id="cd12797">
    <property type="entry name" value="M23_peptidase"/>
    <property type="match status" value="1"/>
</dbReference>
<reference evidence="2" key="1">
    <citation type="submission" date="2022-06" db="EMBL/GenBank/DDBJ databases">
        <title>Complete genome sequence and characterization of Cupriavidus gilardii QJ1 isolated from contaminating cells.</title>
        <authorList>
            <person name="Qi J."/>
        </authorList>
    </citation>
    <scope>NUCLEOTIDE SEQUENCE</scope>
    <source>
        <strain evidence="2">QJ1</strain>
    </source>
</reference>
<keyword evidence="3" id="KW-1185">Reference proteome</keyword>
<dbReference type="InterPro" id="IPR011055">
    <property type="entry name" value="Dup_hybrid_motif"/>
</dbReference>
<gene>
    <name evidence="2" type="ORF">NDR89_17405</name>
</gene>
<dbReference type="Proteomes" id="UP001056648">
    <property type="component" value="Chromosome 2"/>
</dbReference>
<feature type="region of interest" description="Disordered" evidence="1">
    <location>
        <begin position="72"/>
        <end position="91"/>
    </location>
</feature>
<dbReference type="InterPro" id="IPR023346">
    <property type="entry name" value="Lysozyme-like_dom_sf"/>
</dbReference>
<proteinExistence type="predicted"/>
<dbReference type="Gene3D" id="1.10.530.10">
    <property type="match status" value="1"/>
</dbReference>
<dbReference type="Gene3D" id="2.70.70.10">
    <property type="entry name" value="Glucose Permease (Domain IIA)"/>
    <property type="match status" value="1"/>
</dbReference>
<protein>
    <submittedName>
        <fullName evidence="2">M23 family metallopeptidase</fullName>
    </submittedName>
</protein>
<evidence type="ECO:0000313" key="3">
    <source>
        <dbReference type="Proteomes" id="UP001056648"/>
    </source>
</evidence>
<evidence type="ECO:0000313" key="2">
    <source>
        <dbReference type="EMBL" id="USE81457.1"/>
    </source>
</evidence>